<feature type="chain" id="PRO_5035913561" evidence="1">
    <location>
        <begin position="20"/>
        <end position="152"/>
    </location>
</feature>
<dbReference type="Proteomes" id="UP000831796">
    <property type="component" value="Chromosome"/>
</dbReference>
<keyword evidence="1" id="KW-0732">Signal</keyword>
<feature type="signal peptide" evidence="1">
    <location>
        <begin position="1"/>
        <end position="19"/>
    </location>
</feature>
<gene>
    <name evidence="2" type="ORF">MUN79_22040</name>
</gene>
<dbReference type="EMBL" id="CP095046">
    <property type="protein sequence ID" value="UOQ71295.1"/>
    <property type="molecule type" value="Genomic_DNA"/>
</dbReference>
<proteinExistence type="predicted"/>
<sequence length="152" mass="16659">MKLLFSLLGALTFAQSAAAQVAVTYFPFQSVLGVSSDTERRVWAGLNAETNTFISNVNLELHALVNVKKGELVNYYTGLGVNTNPFSAFNELPLVNGYSLTLGARIKPLAARRNVQVVFELAPYTNQYLDGATCVRCWAWLTTFASSSRISK</sequence>
<protein>
    <submittedName>
        <fullName evidence="2">Uncharacterized protein</fullName>
    </submittedName>
</protein>
<evidence type="ECO:0000256" key="1">
    <source>
        <dbReference type="SAM" id="SignalP"/>
    </source>
</evidence>
<dbReference type="AlphaFoldDB" id="A0A8T9Q2P4"/>
<keyword evidence="3" id="KW-1185">Reference proteome</keyword>
<name>A0A8T9Q2P4_9BACT</name>
<dbReference type="KEGG" id="hcu:MUN79_22040"/>
<evidence type="ECO:0000313" key="2">
    <source>
        <dbReference type="EMBL" id="UOQ71295.1"/>
    </source>
</evidence>
<reference evidence="2" key="1">
    <citation type="submission" date="2022-04" db="EMBL/GenBank/DDBJ databases">
        <title>Hymenobacter sp. isolated from the air.</title>
        <authorList>
            <person name="Won M."/>
            <person name="Lee C.-M."/>
            <person name="Woen H.-Y."/>
            <person name="Kwon S.-W."/>
        </authorList>
    </citation>
    <scope>NUCLEOTIDE SEQUENCE</scope>
    <source>
        <strain evidence="2">5116S-3</strain>
    </source>
</reference>
<accession>A0A8T9Q2P4</accession>
<organism evidence="2 3">
    <name type="scientific">Hymenobacter cellulosilyticus</name>
    <dbReference type="NCBI Taxonomy" id="2932248"/>
    <lineage>
        <taxon>Bacteria</taxon>
        <taxon>Pseudomonadati</taxon>
        <taxon>Bacteroidota</taxon>
        <taxon>Cytophagia</taxon>
        <taxon>Cytophagales</taxon>
        <taxon>Hymenobacteraceae</taxon>
        <taxon>Hymenobacter</taxon>
    </lineage>
</organism>
<evidence type="ECO:0000313" key="3">
    <source>
        <dbReference type="Proteomes" id="UP000831796"/>
    </source>
</evidence>
<dbReference type="RefSeq" id="WP_244674703.1">
    <property type="nucleotide sequence ID" value="NZ_CP095046.1"/>
</dbReference>